<dbReference type="CDD" id="cd06222">
    <property type="entry name" value="RNase_H_like"/>
    <property type="match status" value="1"/>
</dbReference>
<gene>
    <name evidence="2" type="ORF">HAX54_011416</name>
</gene>
<accession>A0ABS8THZ5</accession>
<dbReference type="InterPro" id="IPR044730">
    <property type="entry name" value="RNase_H-like_dom_plant"/>
</dbReference>
<evidence type="ECO:0000313" key="2">
    <source>
        <dbReference type="EMBL" id="MCD7471127.1"/>
    </source>
</evidence>
<organism evidence="2 3">
    <name type="scientific">Datura stramonium</name>
    <name type="common">Jimsonweed</name>
    <name type="synonym">Common thornapple</name>
    <dbReference type="NCBI Taxonomy" id="4076"/>
    <lineage>
        <taxon>Eukaryota</taxon>
        <taxon>Viridiplantae</taxon>
        <taxon>Streptophyta</taxon>
        <taxon>Embryophyta</taxon>
        <taxon>Tracheophyta</taxon>
        <taxon>Spermatophyta</taxon>
        <taxon>Magnoliopsida</taxon>
        <taxon>eudicotyledons</taxon>
        <taxon>Gunneridae</taxon>
        <taxon>Pentapetalae</taxon>
        <taxon>asterids</taxon>
        <taxon>lamiids</taxon>
        <taxon>Solanales</taxon>
        <taxon>Solanaceae</taxon>
        <taxon>Solanoideae</taxon>
        <taxon>Datureae</taxon>
        <taxon>Datura</taxon>
    </lineage>
</organism>
<reference evidence="2 3" key="1">
    <citation type="journal article" date="2021" name="BMC Genomics">
        <title>Datura genome reveals duplications of psychoactive alkaloid biosynthetic genes and high mutation rate following tissue culture.</title>
        <authorList>
            <person name="Rajewski A."/>
            <person name="Carter-House D."/>
            <person name="Stajich J."/>
            <person name="Litt A."/>
        </authorList>
    </citation>
    <scope>NUCLEOTIDE SEQUENCE [LARGE SCALE GENOMIC DNA]</scope>
    <source>
        <strain evidence="2">AR-01</strain>
    </source>
</reference>
<dbReference type="InterPro" id="IPR002156">
    <property type="entry name" value="RNaseH_domain"/>
</dbReference>
<feature type="domain" description="RNase H type-1" evidence="1">
    <location>
        <begin position="16"/>
        <end position="104"/>
    </location>
</feature>
<keyword evidence="3" id="KW-1185">Reference proteome</keyword>
<dbReference type="Proteomes" id="UP000823775">
    <property type="component" value="Unassembled WGS sequence"/>
</dbReference>
<dbReference type="InterPro" id="IPR053151">
    <property type="entry name" value="RNase_H-like"/>
</dbReference>
<dbReference type="PANTHER" id="PTHR47723">
    <property type="entry name" value="OS05G0353850 PROTEIN"/>
    <property type="match status" value="1"/>
</dbReference>
<comment type="caution">
    <text evidence="2">The sequence shown here is derived from an EMBL/GenBank/DDBJ whole genome shotgun (WGS) entry which is preliminary data.</text>
</comment>
<dbReference type="InterPro" id="IPR012337">
    <property type="entry name" value="RNaseH-like_sf"/>
</dbReference>
<name>A0ABS8THZ5_DATST</name>
<dbReference type="EMBL" id="JACEIK010001648">
    <property type="protein sequence ID" value="MCD7471127.1"/>
    <property type="molecule type" value="Genomic_DNA"/>
</dbReference>
<evidence type="ECO:0000259" key="1">
    <source>
        <dbReference type="Pfam" id="PF13456"/>
    </source>
</evidence>
<dbReference type="InterPro" id="IPR036397">
    <property type="entry name" value="RNaseH_sf"/>
</dbReference>
<proteinExistence type="predicted"/>
<dbReference type="Gene3D" id="3.30.420.10">
    <property type="entry name" value="Ribonuclease H-like superfamily/Ribonuclease H"/>
    <property type="match status" value="1"/>
</dbReference>
<dbReference type="SUPFAM" id="SSF53098">
    <property type="entry name" value="Ribonuclease H-like"/>
    <property type="match status" value="1"/>
</dbReference>
<protein>
    <recommendedName>
        <fullName evidence="1">RNase H type-1 domain-containing protein</fullName>
    </recommendedName>
</protein>
<evidence type="ECO:0000313" key="3">
    <source>
        <dbReference type="Proteomes" id="UP000823775"/>
    </source>
</evidence>
<dbReference type="Pfam" id="PF13456">
    <property type="entry name" value="RVT_3"/>
    <property type="match status" value="1"/>
</dbReference>
<sequence>MVKQINPDPGKVKINMNGSYTNNGDGIGGIVKDEDNNMIMAFAAKVNSNSNSKPEAKTAKYGIQWCSQHGFNKCIMELDSLIIIEMIKNRGTNNLKIRDTIEDIFY</sequence>
<dbReference type="PANTHER" id="PTHR47723:SF7">
    <property type="entry name" value="RNASE H FAMILY PROTEIN"/>
    <property type="match status" value="1"/>
</dbReference>